<name>A0A0W0G809_MONRR</name>
<comment type="caution">
    <text evidence="1">The sequence shown here is derived from an EMBL/GenBank/DDBJ whole genome shotgun (WGS) entry which is preliminary data.</text>
</comment>
<dbReference type="EMBL" id="LATX01000876">
    <property type="protein sequence ID" value="KTB44690.1"/>
    <property type="molecule type" value="Genomic_DNA"/>
</dbReference>
<organism evidence="1 2">
    <name type="scientific">Moniliophthora roreri</name>
    <name type="common">Frosty pod rot fungus</name>
    <name type="synonym">Monilia roreri</name>
    <dbReference type="NCBI Taxonomy" id="221103"/>
    <lineage>
        <taxon>Eukaryota</taxon>
        <taxon>Fungi</taxon>
        <taxon>Dikarya</taxon>
        <taxon>Basidiomycota</taxon>
        <taxon>Agaricomycotina</taxon>
        <taxon>Agaricomycetes</taxon>
        <taxon>Agaricomycetidae</taxon>
        <taxon>Agaricales</taxon>
        <taxon>Marasmiineae</taxon>
        <taxon>Marasmiaceae</taxon>
        <taxon>Moniliophthora</taxon>
    </lineage>
</organism>
<evidence type="ECO:0000313" key="2">
    <source>
        <dbReference type="Proteomes" id="UP000054988"/>
    </source>
</evidence>
<accession>A0A0W0G809</accession>
<reference evidence="1 2" key="1">
    <citation type="submission" date="2015-12" db="EMBL/GenBank/DDBJ databases">
        <title>Draft genome sequence of Moniliophthora roreri, the causal agent of frosty pod rot of cacao.</title>
        <authorList>
            <person name="Aime M.C."/>
            <person name="Diaz-Valderrama J.R."/>
            <person name="Kijpornyongpan T."/>
            <person name="Phillips-Mora W."/>
        </authorList>
    </citation>
    <scope>NUCLEOTIDE SEQUENCE [LARGE SCALE GENOMIC DNA]</scope>
    <source>
        <strain evidence="1 2">MCA 2952</strain>
    </source>
</reference>
<evidence type="ECO:0000313" key="1">
    <source>
        <dbReference type="EMBL" id="KTB44690.1"/>
    </source>
</evidence>
<sequence length="240" mass="27395">MPTSISSTRRTRRRSIPPEIIQRVVFELRHDRKTLKSLSLVGRTWVSATNRYLFNILRLNASNIVEVSCKLASTNSKQSRLCSKGIRRVVLQQPLRSEHFFSLFAQHPLEDATNRKGSKGPERGVPVDKRPKLDKELQKVFGRVTKLTVEGISSHLVGIRKLLVEASSAGPVGQEWTVELDIDIELQAEMKANAIHYLDFSLNPKITHIRLRGSWWFFLSLKDPIRTLATNAEDFDITRL</sequence>
<dbReference type="AlphaFoldDB" id="A0A0W0G809"/>
<dbReference type="Proteomes" id="UP000054988">
    <property type="component" value="Unassembled WGS sequence"/>
</dbReference>
<gene>
    <name evidence="1" type="ORF">WG66_2737</name>
</gene>
<protein>
    <submittedName>
        <fullName evidence="1">Uncharacterized protein</fullName>
    </submittedName>
</protein>
<proteinExistence type="predicted"/>